<feature type="domain" description="CW-type" evidence="8">
    <location>
        <begin position="395"/>
        <end position="449"/>
    </location>
</feature>
<keyword evidence="6" id="KW-0539">Nucleus</keyword>
<feature type="region of interest" description="Disordered" evidence="7">
    <location>
        <begin position="502"/>
        <end position="526"/>
    </location>
</feature>
<keyword evidence="4" id="KW-0862">Zinc</keyword>
<dbReference type="GO" id="GO:0005634">
    <property type="term" value="C:nucleus"/>
    <property type="evidence" value="ECO:0007669"/>
    <property type="project" value="UniProtKB-SubCell"/>
</dbReference>
<dbReference type="InterPro" id="IPR036890">
    <property type="entry name" value="HATPase_C_sf"/>
</dbReference>
<dbReference type="Gene3D" id="3.30.40.100">
    <property type="match status" value="1"/>
</dbReference>
<evidence type="ECO:0000256" key="1">
    <source>
        <dbReference type="ARBA" id="ARBA00004123"/>
    </source>
</evidence>
<evidence type="ECO:0000256" key="7">
    <source>
        <dbReference type="SAM" id="MobiDB-lite"/>
    </source>
</evidence>
<feature type="region of interest" description="Disordered" evidence="7">
    <location>
        <begin position="676"/>
        <end position="696"/>
    </location>
</feature>
<evidence type="ECO:0000256" key="4">
    <source>
        <dbReference type="ARBA" id="ARBA00022833"/>
    </source>
</evidence>
<proteinExistence type="predicted"/>
<dbReference type="Proteomes" id="UP000507470">
    <property type="component" value="Unassembled WGS sequence"/>
</dbReference>
<feature type="compositionally biased region" description="Polar residues" evidence="7">
    <location>
        <begin position="512"/>
        <end position="526"/>
    </location>
</feature>
<accession>A0A6J8B6T6</accession>
<keyword evidence="2" id="KW-0479">Metal-binding</keyword>
<dbReference type="Pfam" id="PF13589">
    <property type="entry name" value="HATPase_c_3"/>
    <property type="match status" value="1"/>
</dbReference>
<dbReference type="OrthoDB" id="757982at2759"/>
<dbReference type="InterPro" id="IPR041006">
    <property type="entry name" value="Morc_S5"/>
</dbReference>
<feature type="compositionally biased region" description="Low complexity" evidence="7">
    <location>
        <begin position="680"/>
        <end position="690"/>
    </location>
</feature>
<dbReference type="GO" id="GO:0008270">
    <property type="term" value="F:zinc ion binding"/>
    <property type="evidence" value="ECO:0007669"/>
    <property type="project" value="UniProtKB-KW"/>
</dbReference>
<evidence type="ECO:0000259" key="8">
    <source>
        <dbReference type="PROSITE" id="PS51050"/>
    </source>
</evidence>
<comment type="subcellular location">
    <subcellularLocation>
        <location evidence="1">Nucleus</location>
    </subcellularLocation>
</comment>
<dbReference type="PROSITE" id="PS51050">
    <property type="entry name" value="ZF_CW"/>
    <property type="match status" value="1"/>
</dbReference>
<keyword evidence="3" id="KW-0863">Zinc-finger</keyword>
<evidence type="ECO:0000256" key="6">
    <source>
        <dbReference type="ARBA" id="ARBA00023242"/>
    </source>
</evidence>
<dbReference type="EC" id="3.6.1.3" evidence="9"/>
<evidence type="ECO:0000313" key="10">
    <source>
        <dbReference type="Proteomes" id="UP000507470"/>
    </source>
</evidence>
<dbReference type="EMBL" id="CACVKT020002746">
    <property type="protein sequence ID" value="CAC5379648.1"/>
    <property type="molecule type" value="Genomic_DNA"/>
</dbReference>
<dbReference type="GO" id="GO:0016887">
    <property type="term" value="F:ATP hydrolysis activity"/>
    <property type="evidence" value="ECO:0007669"/>
    <property type="project" value="InterPro"/>
</dbReference>
<dbReference type="Pfam" id="PF07496">
    <property type="entry name" value="zf-CW"/>
    <property type="match status" value="1"/>
</dbReference>
<dbReference type="Gene3D" id="3.30.565.10">
    <property type="entry name" value="Histidine kinase-like ATPase, C-terminal domain"/>
    <property type="match status" value="1"/>
</dbReference>
<dbReference type="SUPFAM" id="SSF55874">
    <property type="entry name" value="ATPase domain of HSP90 chaperone/DNA topoisomerase II/histidine kinase"/>
    <property type="match status" value="1"/>
</dbReference>
<organism evidence="9 10">
    <name type="scientific">Mytilus coruscus</name>
    <name type="common">Sea mussel</name>
    <dbReference type="NCBI Taxonomy" id="42192"/>
    <lineage>
        <taxon>Eukaryota</taxon>
        <taxon>Metazoa</taxon>
        <taxon>Spiralia</taxon>
        <taxon>Lophotrochozoa</taxon>
        <taxon>Mollusca</taxon>
        <taxon>Bivalvia</taxon>
        <taxon>Autobranchia</taxon>
        <taxon>Pteriomorphia</taxon>
        <taxon>Mytilida</taxon>
        <taxon>Mytiloidea</taxon>
        <taxon>Mytilidae</taxon>
        <taxon>Mytilinae</taxon>
        <taxon>Mytilus</taxon>
    </lineage>
</organism>
<dbReference type="AlphaFoldDB" id="A0A6J8B6T6"/>
<evidence type="ECO:0000256" key="3">
    <source>
        <dbReference type="ARBA" id="ARBA00022771"/>
    </source>
</evidence>
<dbReference type="InterPro" id="IPR011124">
    <property type="entry name" value="Znf_CW"/>
</dbReference>
<name>A0A6J8B6T6_MYTCO</name>
<gene>
    <name evidence="9" type="ORF">MCOR_15691</name>
</gene>
<evidence type="ECO:0000256" key="2">
    <source>
        <dbReference type="ARBA" id="ARBA00022723"/>
    </source>
</evidence>
<reference evidence="9 10" key="1">
    <citation type="submission" date="2020-06" db="EMBL/GenBank/DDBJ databases">
        <authorList>
            <person name="Li R."/>
            <person name="Bekaert M."/>
        </authorList>
    </citation>
    <scope>NUCLEOTIDE SEQUENCE [LARGE SCALE GENOMIC DNA]</scope>
    <source>
        <strain evidence="10">wild</strain>
    </source>
</reference>
<sequence length="739" mass="84274">MAYRGVQTSKVSPAYLHGNSTSHTFAFSAVAELLDNAYDPDVNASEIWIDKRSINNTICLTFVDNGYGMDPNKLHKMLSFGYCEKEAVGSHQPIGHYGNGFKSGSMKLGKDALVFTRQAHYMSVGMLSQTYLKNIKAETVLVPIVSWSLPDKMRSNTGDVKSNLQSILQHSILKTEKDLLNELDSMEKLKTGTKIIIYNLARLGNGNLELDFDSDPLDIRNPDTHVKDYSTINRIQAESKPRYKVSLRDYCSILYLKPKMKIVLRGKKVKTKLIQKSLSQTEIDTYRPTWAERPIPIRFGFTSSKNSDDYGIMMYHKNRLIRAYEKIGYQKQPNELGIGVVGVVDSYFLTPIHNKQDFQRDDKYSAFMTNAAQKLNDYWNEKRGGGNEKTVPQNKETVPDWTWAQCDNCLRWRRLTTGMTSEDLPDKWFCHMNADAQFNRCEIPEEPEDEDEALSGATYKKTFKKQQQEKKIKIKFMAAEQNRTREMLLAAKEKELARKEQEMKKKTAVGEVSSTAGSPSINPNSMTPVQIRRMKKDLDKLMKEKQNKEKEISELKRQKTMSERICREYQKKARHLNLDNLISSVNKQIEEDTRDVTSTSGTIQIKTEEGDIVDIIPMGGPSTSGTNNSNKNNNKVVDLTIDSDEEDGPSAPKISRLEDIKPDISKIKIEPKQEQCKAVNNTQHQNTQTDNTEETKTRQRLINLQVNVHKLLKMIVPDEDLGKPENVEDIVTAMILHNS</sequence>
<dbReference type="PANTHER" id="PTHR23336:SF76">
    <property type="entry name" value="MORC S5 DOMAIN-CONTAINING PROTEIN"/>
    <property type="match status" value="1"/>
</dbReference>
<dbReference type="InterPro" id="IPR045261">
    <property type="entry name" value="MORC_ATPase"/>
</dbReference>
<protein>
    <submittedName>
        <fullName evidence="9">MORC</fullName>
        <ecNumber evidence="9">3.6.1.3</ecNumber>
    </submittedName>
</protein>
<dbReference type="PANTHER" id="PTHR23336">
    <property type="entry name" value="ZINC FINGER CW-TYPE COILED-COIL DOMAIN PROTEIN 3"/>
    <property type="match status" value="1"/>
</dbReference>
<keyword evidence="10" id="KW-1185">Reference proteome</keyword>
<evidence type="ECO:0000256" key="5">
    <source>
        <dbReference type="ARBA" id="ARBA00023054"/>
    </source>
</evidence>
<keyword evidence="9" id="KW-0378">Hydrolase</keyword>
<keyword evidence="5" id="KW-0175">Coiled coil</keyword>
<evidence type="ECO:0000313" key="9">
    <source>
        <dbReference type="EMBL" id="CAC5379648.1"/>
    </source>
</evidence>
<dbReference type="Pfam" id="PF17942">
    <property type="entry name" value="Morc6_S5"/>
    <property type="match status" value="1"/>
</dbReference>